<dbReference type="HOGENOM" id="CLU_042042_4_0_0"/>
<evidence type="ECO:0000256" key="1">
    <source>
        <dbReference type="ARBA" id="ARBA00001917"/>
    </source>
</evidence>
<dbReference type="PANTHER" id="PTHR48109:SF3">
    <property type="entry name" value="SLL0744 PROTEIN"/>
    <property type="match status" value="1"/>
</dbReference>
<dbReference type="PANTHER" id="PTHR48109">
    <property type="entry name" value="DIHYDROOROTATE DEHYDROGENASE (QUINONE), MITOCHONDRIAL-RELATED"/>
    <property type="match status" value="1"/>
</dbReference>
<dbReference type="GO" id="GO:0005737">
    <property type="term" value="C:cytoplasm"/>
    <property type="evidence" value="ECO:0007669"/>
    <property type="project" value="TreeGrafter"/>
</dbReference>
<protein>
    <submittedName>
        <fullName evidence="6">Dihydroorotate dehydrogenase</fullName>
    </submittedName>
</protein>
<keyword evidence="4" id="KW-0288">FMN</keyword>
<reference evidence="6 7" key="1">
    <citation type="journal article" date="2011" name="J. Bacteriol.">
        <title>Genome sequence of the verrucomicrobium Opitutus terrae PB90-1, an abundant inhabitant of rice paddy soil ecosystems.</title>
        <authorList>
            <person name="van Passel M.W."/>
            <person name="Kant R."/>
            <person name="Palva A."/>
            <person name="Copeland A."/>
            <person name="Lucas S."/>
            <person name="Lapidus A."/>
            <person name="Glavina del Rio T."/>
            <person name="Pitluck S."/>
            <person name="Goltsman E."/>
            <person name="Clum A."/>
            <person name="Sun H."/>
            <person name="Schmutz J."/>
            <person name="Larimer F.W."/>
            <person name="Land M.L."/>
            <person name="Hauser L."/>
            <person name="Kyrpides N."/>
            <person name="Mikhailova N."/>
            <person name="Richardson P.P."/>
            <person name="Janssen P.H."/>
            <person name="de Vos W.M."/>
            <person name="Smidt H."/>
        </authorList>
    </citation>
    <scope>NUCLEOTIDE SEQUENCE [LARGE SCALE GENOMIC DNA]</scope>
    <source>
        <strain evidence="7">DSM 11246 / JCM 15787 / PB90-1</strain>
    </source>
</reference>
<evidence type="ECO:0000313" key="7">
    <source>
        <dbReference type="Proteomes" id="UP000007013"/>
    </source>
</evidence>
<dbReference type="SUPFAM" id="SSF51395">
    <property type="entry name" value="FMN-linked oxidoreductases"/>
    <property type="match status" value="1"/>
</dbReference>
<dbReference type="EMBL" id="CP001032">
    <property type="protein sequence ID" value="ACB73896.1"/>
    <property type="molecule type" value="Genomic_DNA"/>
</dbReference>
<proteinExistence type="predicted"/>
<evidence type="ECO:0000256" key="2">
    <source>
        <dbReference type="ARBA" id="ARBA00004725"/>
    </source>
</evidence>
<evidence type="ECO:0000256" key="3">
    <source>
        <dbReference type="ARBA" id="ARBA00022630"/>
    </source>
</evidence>
<name>B1ZTF1_OPITP</name>
<dbReference type="InterPro" id="IPR013785">
    <property type="entry name" value="Aldolase_TIM"/>
</dbReference>
<dbReference type="CDD" id="cd04739">
    <property type="entry name" value="DHOD_like"/>
    <property type="match status" value="1"/>
</dbReference>
<dbReference type="OrthoDB" id="9794954at2"/>
<dbReference type="UniPathway" id="UPA00070"/>
<dbReference type="GO" id="GO:0004152">
    <property type="term" value="F:dihydroorotate dehydrogenase activity"/>
    <property type="evidence" value="ECO:0007669"/>
    <property type="project" value="InterPro"/>
</dbReference>
<dbReference type="InterPro" id="IPR050074">
    <property type="entry name" value="DHO_dehydrogenase"/>
</dbReference>
<keyword evidence="5" id="KW-0665">Pyrimidine biosynthesis</keyword>
<organism evidence="6 7">
    <name type="scientific">Opitutus terrae (strain DSM 11246 / JCM 15787 / PB90-1)</name>
    <dbReference type="NCBI Taxonomy" id="452637"/>
    <lineage>
        <taxon>Bacteria</taxon>
        <taxon>Pseudomonadati</taxon>
        <taxon>Verrucomicrobiota</taxon>
        <taxon>Opitutia</taxon>
        <taxon>Opitutales</taxon>
        <taxon>Opitutaceae</taxon>
        <taxon>Opitutus</taxon>
    </lineage>
</organism>
<dbReference type="GO" id="GO:0044205">
    <property type="term" value="P:'de novo' UMP biosynthetic process"/>
    <property type="evidence" value="ECO:0007669"/>
    <property type="project" value="UniProtKB-UniPathway"/>
</dbReference>
<dbReference type="eggNOG" id="COG0167">
    <property type="taxonomic scope" value="Bacteria"/>
</dbReference>
<dbReference type="AlphaFoldDB" id="B1ZTF1"/>
<evidence type="ECO:0000313" key="6">
    <source>
        <dbReference type="EMBL" id="ACB73896.1"/>
    </source>
</evidence>
<comment type="pathway">
    <text evidence="2">Pyrimidine metabolism; UMP biosynthesis via de novo pathway.</text>
</comment>
<dbReference type="NCBIfam" id="NF005741">
    <property type="entry name" value="PRK07565.1"/>
    <property type="match status" value="1"/>
</dbReference>
<dbReference type="Proteomes" id="UP000007013">
    <property type="component" value="Chromosome"/>
</dbReference>
<dbReference type="STRING" id="452637.Oter_0606"/>
<evidence type="ECO:0000256" key="5">
    <source>
        <dbReference type="ARBA" id="ARBA00022975"/>
    </source>
</evidence>
<dbReference type="PIRSF" id="PIRSF000164">
    <property type="entry name" value="DHO_oxidase"/>
    <property type="match status" value="1"/>
</dbReference>
<dbReference type="InterPro" id="IPR012135">
    <property type="entry name" value="Dihydroorotate_DH_1_2"/>
</dbReference>
<accession>B1ZTF1</accession>
<keyword evidence="3" id="KW-0285">Flavoprotein</keyword>
<dbReference type="GO" id="GO:0006207">
    <property type="term" value="P:'de novo' pyrimidine nucleobase biosynthetic process"/>
    <property type="evidence" value="ECO:0007669"/>
    <property type="project" value="TreeGrafter"/>
</dbReference>
<comment type="cofactor">
    <cofactor evidence="1">
        <name>FMN</name>
        <dbReference type="ChEBI" id="CHEBI:58210"/>
    </cofactor>
</comment>
<evidence type="ECO:0000256" key="4">
    <source>
        <dbReference type="ARBA" id="ARBA00022643"/>
    </source>
</evidence>
<sequence length="332" mass="36706">MQLNLATTYLGLPLRNPLIVGASPFSDDLEAARQLQEAGAAALVMRSLFEEQIDLEQRALNRDLEALTESFAEASSFFPEYGEYQLTPDRYLRQIELLTSELDIPIIASLNGRHPGGWLDYARKFEAAGADAIELNFYQLVTDPKVSGDEIEDELIETLRSVVTAVRIPVAVKLSPFHTSLPHFTQALRQAGAAGLVLFNRLYQPDFDVDALEVQPTLRLSDPGELLLRLRWLAILSPNHLGSLAASGGVHSGTDVAKAVLAGADAVQIVSAVLRQGPAVLKTLLQDFETWMRTHEYTHVGEFRGGLNLRHCPDPAALERANYQRILQTWKI</sequence>
<dbReference type="Gene3D" id="3.20.20.70">
    <property type="entry name" value="Aldolase class I"/>
    <property type="match status" value="1"/>
</dbReference>
<keyword evidence="7" id="KW-1185">Reference proteome</keyword>
<gene>
    <name evidence="6" type="ordered locus">Oter_0606</name>
</gene>
<dbReference type="KEGG" id="ote:Oter_0606"/>
<dbReference type="RefSeq" id="WP_012373434.1">
    <property type="nucleotide sequence ID" value="NC_010571.1"/>
</dbReference>